<keyword evidence="3" id="KW-1185">Reference proteome</keyword>
<organism evidence="2 3">
    <name type="scientific">Nocardiopsis ansamitocini</name>
    <dbReference type="NCBI Taxonomy" id="1670832"/>
    <lineage>
        <taxon>Bacteria</taxon>
        <taxon>Bacillati</taxon>
        <taxon>Actinomycetota</taxon>
        <taxon>Actinomycetes</taxon>
        <taxon>Streptosporangiales</taxon>
        <taxon>Nocardiopsidaceae</taxon>
        <taxon>Nocardiopsis</taxon>
    </lineage>
</organism>
<dbReference type="EMBL" id="BSQG01000001">
    <property type="protein sequence ID" value="GLU46398.1"/>
    <property type="molecule type" value="Genomic_DNA"/>
</dbReference>
<comment type="caution">
    <text evidence="2">The sequence shown here is derived from an EMBL/GenBank/DDBJ whole genome shotgun (WGS) entry which is preliminary data.</text>
</comment>
<evidence type="ECO:0000259" key="1">
    <source>
        <dbReference type="PROSITE" id="PS51819"/>
    </source>
</evidence>
<dbReference type="InterPro" id="IPR037523">
    <property type="entry name" value="VOC_core"/>
</dbReference>
<dbReference type="PANTHER" id="PTHR33993:SF14">
    <property type="entry name" value="GB|AAF24581.1"/>
    <property type="match status" value="1"/>
</dbReference>
<dbReference type="InterPro" id="IPR004360">
    <property type="entry name" value="Glyas_Fos-R_dOase_dom"/>
</dbReference>
<dbReference type="InterPro" id="IPR052164">
    <property type="entry name" value="Anthracycline_SecMetBiosynth"/>
</dbReference>
<dbReference type="RefSeq" id="WP_285757252.1">
    <property type="nucleotide sequence ID" value="NZ_BSQG01000001.1"/>
</dbReference>
<name>A0A9W6UHI5_9ACTN</name>
<dbReference type="AlphaFoldDB" id="A0A9W6UHI5"/>
<dbReference type="InterPro" id="IPR029068">
    <property type="entry name" value="Glyas_Bleomycin-R_OHBP_Dase"/>
</dbReference>
<dbReference type="Pfam" id="PF00903">
    <property type="entry name" value="Glyoxalase"/>
    <property type="match status" value="1"/>
</dbReference>
<feature type="domain" description="VOC" evidence="1">
    <location>
        <begin position="11"/>
        <end position="122"/>
    </location>
</feature>
<evidence type="ECO:0000313" key="2">
    <source>
        <dbReference type="EMBL" id="GLU46398.1"/>
    </source>
</evidence>
<dbReference type="Proteomes" id="UP001165092">
    <property type="component" value="Unassembled WGS sequence"/>
</dbReference>
<dbReference type="Gene3D" id="3.10.180.10">
    <property type="entry name" value="2,3-Dihydroxybiphenyl 1,2-Dioxygenase, domain 1"/>
    <property type="match status" value="2"/>
</dbReference>
<reference evidence="2" key="1">
    <citation type="submission" date="2023-02" db="EMBL/GenBank/DDBJ databases">
        <title>Nocardiopsis ansamitocini NBRC 112285.</title>
        <authorList>
            <person name="Ichikawa N."/>
            <person name="Sato H."/>
            <person name="Tonouchi N."/>
        </authorList>
    </citation>
    <scope>NUCLEOTIDE SEQUENCE</scope>
    <source>
        <strain evidence="2">NBRC 112285</strain>
    </source>
</reference>
<dbReference type="PANTHER" id="PTHR33993">
    <property type="entry name" value="GLYOXALASE-RELATED"/>
    <property type="match status" value="1"/>
</dbReference>
<dbReference type="PROSITE" id="PS51819">
    <property type="entry name" value="VOC"/>
    <property type="match status" value="1"/>
</dbReference>
<accession>A0A9W6UHI5</accession>
<evidence type="ECO:0000313" key="3">
    <source>
        <dbReference type="Proteomes" id="UP001165092"/>
    </source>
</evidence>
<dbReference type="SUPFAM" id="SSF54593">
    <property type="entry name" value="Glyoxalase/Bleomycin resistance protein/Dihydroxybiphenyl dioxygenase"/>
    <property type="match status" value="2"/>
</dbReference>
<gene>
    <name evidence="2" type="ORF">Nans01_07490</name>
</gene>
<dbReference type="CDD" id="cd07247">
    <property type="entry name" value="SgaA_N_like"/>
    <property type="match status" value="1"/>
</dbReference>
<protein>
    <submittedName>
        <fullName evidence="2">Hydroxylase</fullName>
    </submittedName>
</protein>
<proteinExistence type="predicted"/>
<sequence>MTQTAEYPPGAPAWFDLAVRDLSTAQHFYTEVLEWEFYESPYALASVRGRRVAGLTEPWESAPPPASSSWTVYLSTDDIDASLEAVRDAGGTIVTERTDMPGISSTAIVRDPTGVVFALWQADGMAGAEAFGTSGAPIWAEVTSTETSVTEAFLTAVFGYEAERYPDFDFVTLSSGGDPVCGVYGGAAERAGEGHGAWLPYFVVESSDVAAVLAERAGGTVLRAAEDTPMGRWTMLADPFGAHFAAIEVAPEYVVGQEVHEATR</sequence>